<keyword evidence="3 4" id="KW-0975">Bacterial flagellum</keyword>
<dbReference type="Pfam" id="PF02049">
    <property type="entry name" value="FliE"/>
    <property type="match status" value="1"/>
</dbReference>
<dbReference type="RefSeq" id="WP_014414648.1">
    <property type="nucleotide sequence ID" value="NC_017059.1"/>
</dbReference>
<dbReference type="EMBL" id="HE663493">
    <property type="protein sequence ID" value="CCG08009.1"/>
    <property type="molecule type" value="Genomic_DNA"/>
</dbReference>
<keyword evidence="6" id="KW-0966">Cell projection</keyword>
<keyword evidence="6" id="KW-0969">Cilium</keyword>
<dbReference type="PANTHER" id="PTHR34653">
    <property type="match status" value="1"/>
</dbReference>
<dbReference type="PRINTS" id="PR01006">
    <property type="entry name" value="FLGHOOKFLIE"/>
</dbReference>
<protein>
    <recommendedName>
        <fullName evidence="4 5">Flagellar hook-basal body complex protein FliE</fullName>
    </recommendedName>
</protein>
<dbReference type="PATRIC" id="fig|1150469.3.peg.1561"/>
<dbReference type="Proteomes" id="UP000033220">
    <property type="component" value="Chromosome DSM 122"/>
</dbReference>
<dbReference type="HAMAP" id="MF_00724">
    <property type="entry name" value="FliE"/>
    <property type="match status" value="1"/>
</dbReference>
<dbReference type="GO" id="GO:0071973">
    <property type="term" value="P:bacterial-type flagellum-dependent cell motility"/>
    <property type="evidence" value="ECO:0007669"/>
    <property type="project" value="InterPro"/>
</dbReference>
<dbReference type="PANTHER" id="PTHR34653:SF1">
    <property type="entry name" value="FLAGELLAR HOOK-BASAL BODY COMPLEX PROTEIN FLIE"/>
    <property type="match status" value="1"/>
</dbReference>
<evidence type="ECO:0000256" key="3">
    <source>
        <dbReference type="ARBA" id="ARBA00023143"/>
    </source>
</evidence>
<dbReference type="HOGENOM" id="CLU_147249_2_2_5"/>
<name>H6SJ44_PARPM</name>
<dbReference type="GO" id="GO:0009425">
    <property type="term" value="C:bacterial-type flagellum basal body"/>
    <property type="evidence" value="ECO:0007669"/>
    <property type="project" value="UniProtKB-SubCell"/>
</dbReference>
<dbReference type="STRING" id="1150469.RSPPHO_01383"/>
<sequence>MAVDFASAVSAYKSAAGMFPQTTALTAQSGESAAKTLDDGASFSGLIQDSLQQTLNAGRQSEKLSRLAIEGKADLRDVVMAVNNAESTLQTVIAVRDKVVSAYESIMRMPI</sequence>
<evidence type="ECO:0000256" key="4">
    <source>
        <dbReference type="HAMAP-Rule" id="MF_00724"/>
    </source>
</evidence>
<evidence type="ECO:0000256" key="5">
    <source>
        <dbReference type="NCBIfam" id="TIGR00205"/>
    </source>
</evidence>
<evidence type="ECO:0000256" key="1">
    <source>
        <dbReference type="ARBA" id="ARBA00004117"/>
    </source>
</evidence>
<dbReference type="eggNOG" id="COG1677">
    <property type="taxonomic scope" value="Bacteria"/>
</dbReference>
<evidence type="ECO:0000313" key="6">
    <source>
        <dbReference type="EMBL" id="CCG08009.1"/>
    </source>
</evidence>
<dbReference type="GO" id="GO:0005198">
    <property type="term" value="F:structural molecule activity"/>
    <property type="evidence" value="ECO:0007669"/>
    <property type="project" value="UniProtKB-UniRule"/>
</dbReference>
<gene>
    <name evidence="4" type="primary">fliE</name>
    <name evidence="6" type="ORF">RSPPHO_01383</name>
</gene>
<evidence type="ECO:0000313" key="7">
    <source>
        <dbReference type="Proteomes" id="UP000033220"/>
    </source>
</evidence>
<dbReference type="AlphaFoldDB" id="H6SJ44"/>
<keyword evidence="6" id="KW-0282">Flagellum</keyword>
<comment type="similarity">
    <text evidence="2 4">Belongs to the FliE family.</text>
</comment>
<organism evidence="6 7">
    <name type="scientific">Pararhodospirillum photometricum DSM 122</name>
    <dbReference type="NCBI Taxonomy" id="1150469"/>
    <lineage>
        <taxon>Bacteria</taxon>
        <taxon>Pseudomonadati</taxon>
        <taxon>Pseudomonadota</taxon>
        <taxon>Alphaproteobacteria</taxon>
        <taxon>Rhodospirillales</taxon>
        <taxon>Rhodospirillaceae</taxon>
        <taxon>Pararhodospirillum</taxon>
    </lineage>
</organism>
<dbReference type="NCBIfam" id="TIGR00205">
    <property type="entry name" value="fliE"/>
    <property type="match status" value="1"/>
</dbReference>
<comment type="subcellular location">
    <subcellularLocation>
        <location evidence="1 4">Bacterial flagellum basal body</location>
    </subcellularLocation>
</comment>
<reference evidence="6 7" key="1">
    <citation type="submission" date="2012-02" db="EMBL/GenBank/DDBJ databases">
        <title>Shotgun genome sequence of Phaeospirillum photometricum DSM 122.</title>
        <authorList>
            <person name="Duquesne K."/>
            <person name="Sturgis J."/>
        </authorList>
    </citation>
    <scope>NUCLEOTIDE SEQUENCE [LARGE SCALE GENOMIC DNA]</scope>
    <source>
        <strain evidence="7">DSM122</strain>
    </source>
</reference>
<dbReference type="KEGG" id="rpm:RSPPHO_01383"/>
<accession>H6SJ44</accession>
<dbReference type="InterPro" id="IPR001624">
    <property type="entry name" value="FliE"/>
</dbReference>
<dbReference type="GO" id="GO:0003774">
    <property type="term" value="F:cytoskeletal motor activity"/>
    <property type="evidence" value="ECO:0007669"/>
    <property type="project" value="InterPro"/>
</dbReference>
<evidence type="ECO:0000256" key="2">
    <source>
        <dbReference type="ARBA" id="ARBA00009272"/>
    </source>
</evidence>
<keyword evidence="7" id="KW-1185">Reference proteome</keyword>
<dbReference type="OrthoDB" id="8481852at2"/>
<proteinExistence type="inferred from homology"/>